<evidence type="ECO:0000256" key="7">
    <source>
        <dbReference type="ARBA" id="ARBA00023306"/>
    </source>
</evidence>
<feature type="transmembrane region" description="Helical" evidence="9">
    <location>
        <begin position="125"/>
        <end position="146"/>
    </location>
</feature>
<dbReference type="EMBL" id="SMZX01000002">
    <property type="protein sequence ID" value="TDL43214.1"/>
    <property type="molecule type" value="Genomic_DNA"/>
</dbReference>
<dbReference type="InterPro" id="IPR034746">
    <property type="entry name" value="POTRA"/>
</dbReference>
<dbReference type="PANTHER" id="PTHR37820:SF1">
    <property type="entry name" value="CELL DIVISION PROTEIN FTSQ"/>
    <property type="match status" value="1"/>
</dbReference>
<organism evidence="11 12">
    <name type="scientific">Microbacterium oleivorans</name>
    <dbReference type="NCBI Taxonomy" id="273677"/>
    <lineage>
        <taxon>Bacteria</taxon>
        <taxon>Bacillati</taxon>
        <taxon>Actinomycetota</taxon>
        <taxon>Actinomycetes</taxon>
        <taxon>Micrococcales</taxon>
        <taxon>Microbacteriaceae</taxon>
        <taxon>Microbacterium</taxon>
    </lineage>
</organism>
<keyword evidence="2" id="KW-1003">Cell membrane</keyword>
<feature type="compositionally biased region" description="Basic and acidic residues" evidence="8">
    <location>
        <begin position="13"/>
        <end position="28"/>
    </location>
</feature>
<dbReference type="AlphaFoldDB" id="A0A4R5YIT1"/>
<keyword evidence="3" id="KW-0132">Cell division</keyword>
<evidence type="ECO:0000313" key="12">
    <source>
        <dbReference type="Proteomes" id="UP000295633"/>
    </source>
</evidence>
<keyword evidence="7" id="KW-0131">Cell cycle</keyword>
<keyword evidence="5 9" id="KW-1133">Transmembrane helix</keyword>
<dbReference type="PROSITE" id="PS51779">
    <property type="entry name" value="POTRA"/>
    <property type="match status" value="1"/>
</dbReference>
<keyword evidence="6 9" id="KW-0472">Membrane</keyword>
<evidence type="ECO:0000256" key="4">
    <source>
        <dbReference type="ARBA" id="ARBA00022692"/>
    </source>
</evidence>
<evidence type="ECO:0000256" key="8">
    <source>
        <dbReference type="SAM" id="MobiDB-lite"/>
    </source>
</evidence>
<feature type="region of interest" description="Disordered" evidence="8">
    <location>
        <begin position="1"/>
        <end position="93"/>
    </location>
</feature>
<feature type="compositionally biased region" description="Low complexity" evidence="8">
    <location>
        <begin position="30"/>
        <end position="41"/>
    </location>
</feature>
<dbReference type="InterPro" id="IPR005548">
    <property type="entry name" value="Cell_div_FtsQ/DivIB_C"/>
</dbReference>
<evidence type="ECO:0000256" key="3">
    <source>
        <dbReference type="ARBA" id="ARBA00022618"/>
    </source>
</evidence>
<reference evidence="11 12" key="1">
    <citation type="submission" date="2019-03" db="EMBL/GenBank/DDBJ databases">
        <title>Genome Sequencing and Assembly of Various Microbes Isolated from Partially Reclaimed Soil and Acid Mine Drainage (AMD) Site.</title>
        <authorList>
            <person name="Steinbock B."/>
            <person name="Bechtold R."/>
            <person name="Sevigny J.L."/>
            <person name="Thomas D."/>
            <person name="Cuthill L.R."/>
            <person name="Aveiro Johannsen E.J."/>
            <person name="Thomas K."/>
            <person name="Ghosh A."/>
        </authorList>
    </citation>
    <scope>NUCLEOTIDE SEQUENCE [LARGE SCALE GENOMIC DNA]</scope>
    <source>
        <strain evidence="11 12">F-B2</strain>
    </source>
</reference>
<evidence type="ECO:0000256" key="1">
    <source>
        <dbReference type="ARBA" id="ARBA00004370"/>
    </source>
</evidence>
<keyword evidence="4 9" id="KW-0812">Transmembrane</keyword>
<feature type="compositionally biased region" description="Basic and acidic residues" evidence="8">
    <location>
        <begin position="82"/>
        <end position="93"/>
    </location>
</feature>
<dbReference type="PANTHER" id="PTHR37820">
    <property type="entry name" value="CELL DIVISION PROTEIN DIVIB"/>
    <property type="match status" value="1"/>
</dbReference>
<dbReference type="Pfam" id="PF08478">
    <property type="entry name" value="POTRA_1"/>
    <property type="match status" value="1"/>
</dbReference>
<proteinExistence type="predicted"/>
<dbReference type="GO" id="GO:0005886">
    <property type="term" value="C:plasma membrane"/>
    <property type="evidence" value="ECO:0007669"/>
    <property type="project" value="TreeGrafter"/>
</dbReference>
<dbReference type="Pfam" id="PF03799">
    <property type="entry name" value="FtsQ_DivIB_C"/>
    <property type="match status" value="1"/>
</dbReference>
<name>A0A4R5YIT1_9MICO</name>
<dbReference type="Gene3D" id="3.10.20.310">
    <property type="entry name" value="membrane protein fhac"/>
    <property type="match status" value="1"/>
</dbReference>
<accession>A0A4R5YIT1</accession>
<evidence type="ECO:0000313" key="11">
    <source>
        <dbReference type="EMBL" id="TDL43214.1"/>
    </source>
</evidence>
<comment type="caution">
    <text evidence="11">The sequence shown here is derived from an EMBL/GenBank/DDBJ whole genome shotgun (WGS) entry which is preliminary data.</text>
</comment>
<dbReference type="GO" id="GO:0051301">
    <property type="term" value="P:cell division"/>
    <property type="evidence" value="ECO:0007669"/>
    <property type="project" value="UniProtKB-KW"/>
</dbReference>
<evidence type="ECO:0000256" key="2">
    <source>
        <dbReference type="ARBA" id="ARBA00022475"/>
    </source>
</evidence>
<gene>
    <name evidence="11" type="ORF">E2R54_08200</name>
</gene>
<dbReference type="InterPro" id="IPR013685">
    <property type="entry name" value="POTRA_FtsQ_type"/>
</dbReference>
<evidence type="ECO:0000256" key="5">
    <source>
        <dbReference type="ARBA" id="ARBA00022989"/>
    </source>
</evidence>
<dbReference type="Proteomes" id="UP000295633">
    <property type="component" value="Unassembled WGS sequence"/>
</dbReference>
<evidence type="ECO:0000256" key="6">
    <source>
        <dbReference type="ARBA" id="ARBA00023136"/>
    </source>
</evidence>
<protein>
    <submittedName>
        <fullName evidence="11">FtsQ-type POTRA domain-containing protein</fullName>
    </submittedName>
</protein>
<evidence type="ECO:0000259" key="10">
    <source>
        <dbReference type="PROSITE" id="PS51779"/>
    </source>
</evidence>
<feature type="domain" description="POTRA" evidence="10">
    <location>
        <begin position="150"/>
        <end position="218"/>
    </location>
</feature>
<evidence type="ECO:0000256" key="9">
    <source>
        <dbReference type="SAM" id="Phobius"/>
    </source>
</evidence>
<sequence>MRRPSPLPSTPTRRPEEPSRAERAREPELLIEPPAAPSAAEDGTATSDAQVTEVIEPSRPGRLGRVLPFTPTEQPDEVAPETPREDAEPERSLSMRDVWAAARARRRALRREVRRFTVRQRRRRYAWLGGLAAVVLVGLGAIATAYSPLFAVSKITVVGTDRLAGAAVEKALAGEMGTPLALIDSSDVKAALVAFPLVESYSIEARPPQELVVRIVERTPVGVVSTRAGFSLVDAAGVVLATTKDAPEGYPVIDASGGAGSRAFRAVGAVYRSLPADLRTQISAMSATTPDDVTLTIDGADVLWGSPEEPLEKARVLSAAMTAKPPSEVEEYDVSSPTAVVIR</sequence>
<dbReference type="InterPro" id="IPR050487">
    <property type="entry name" value="FtsQ_DivIB"/>
</dbReference>
<comment type="subcellular location">
    <subcellularLocation>
        <location evidence="1">Membrane</location>
    </subcellularLocation>
</comment>
<dbReference type="RefSeq" id="WP_133399437.1">
    <property type="nucleotide sequence ID" value="NZ_SMZX01000002.1"/>
</dbReference>